<feature type="domain" description="Molybdopterin-guanine dinucleotide biosynthesis protein B (MobB)" evidence="1">
    <location>
        <begin position="5"/>
        <end position="135"/>
    </location>
</feature>
<organism evidence="2">
    <name type="scientific">marine sediment metagenome</name>
    <dbReference type="NCBI Taxonomy" id="412755"/>
    <lineage>
        <taxon>unclassified sequences</taxon>
        <taxon>metagenomes</taxon>
        <taxon>ecological metagenomes</taxon>
    </lineage>
</organism>
<dbReference type="NCBIfam" id="TIGR00176">
    <property type="entry name" value="mobB"/>
    <property type="match status" value="1"/>
</dbReference>
<protein>
    <recommendedName>
        <fullName evidence="1">Molybdopterin-guanine dinucleotide biosynthesis protein B (MobB) domain-containing protein</fullName>
    </recommendedName>
</protein>
<dbReference type="AlphaFoldDB" id="A0A0F9C0B7"/>
<dbReference type="PANTHER" id="PTHR40072:SF1">
    <property type="entry name" value="MOLYBDOPTERIN-GUANINE DINUCLEOTIDE BIOSYNTHESIS ADAPTER PROTEIN"/>
    <property type="match status" value="1"/>
</dbReference>
<proteinExistence type="predicted"/>
<comment type="caution">
    <text evidence="2">The sequence shown here is derived from an EMBL/GenBank/DDBJ whole genome shotgun (WGS) entry which is preliminary data.</text>
</comment>
<evidence type="ECO:0000313" key="2">
    <source>
        <dbReference type="EMBL" id="KKL27625.1"/>
    </source>
</evidence>
<sequence>MAVPIVSVVGNSGVGKTTFLEKLIREMKSRGYRVAAIKHDAHDFQMDYPGKDTYRLTEAGSDIVMISAAHKLAVLEELEKERSLDDLVAMISDRVDIVLTEGYRRAAKAKIEESRRHFGRELVAPPQDLLALVTDQRFSLDVPHFGLNDAPGVADLLERRFGLTPAGKMATLRG</sequence>
<dbReference type="InterPro" id="IPR052539">
    <property type="entry name" value="MGD_biosynthesis_adapter"/>
</dbReference>
<accession>A0A0F9C0B7</accession>
<dbReference type="GO" id="GO:0006777">
    <property type="term" value="P:Mo-molybdopterin cofactor biosynthetic process"/>
    <property type="evidence" value="ECO:0007669"/>
    <property type="project" value="InterPro"/>
</dbReference>
<dbReference type="EMBL" id="LAZR01035393">
    <property type="protein sequence ID" value="KKL27625.1"/>
    <property type="molecule type" value="Genomic_DNA"/>
</dbReference>
<name>A0A0F9C0B7_9ZZZZ</name>
<dbReference type="Gene3D" id="3.40.50.300">
    <property type="entry name" value="P-loop containing nucleotide triphosphate hydrolases"/>
    <property type="match status" value="1"/>
</dbReference>
<dbReference type="InterPro" id="IPR004435">
    <property type="entry name" value="MobB_dom"/>
</dbReference>
<gene>
    <name evidence="2" type="ORF">LCGC14_2383270</name>
</gene>
<dbReference type="Pfam" id="PF03205">
    <property type="entry name" value="MobB"/>
    <property type="match status" value="1"/>
</dbReference>
<reference evidence="2" key="1">
    <citation type="journal article" date="2015" name="Nature">
        <title>Complex archaea that bridge the gap between prokaryotes and eukaryotes.</title>
        <authorList>
            <person name="Spang A."/>
            <person name="Saw J.H."/>
            <person name="Jorgensen S.L."/>
            <person name="Zaremba-Niedzwiedzka K."/>
            <person name="Martijn J."/>
            <person name="Lind A.E."/>
            <person name="van Eijk R."/>
            <person name="Schleper C."/>
            <person name="Guy L."/>
            <person name="Ettema T.J."/>
        </authorList>
    </citation>
    <scope>NUCLEOTIDE SEQUENCE</scope>
</reference>
<dbReference type="CDD" id="cd03116">
    <property type="entry name" value="MobB"/>
    <property type="match status" value="1"/>
</dbReference>
<dbReference type="SUPFAM" id="SSF52540">
    <property type="entry name" value="P-loop containing nucleoside triphosphate hydrolases"/>
    <property type="match status" value="1"/>
</dbReference>
<dbReference type="InterPro" id="IPR027417">
    <property type="entry name" value="P-loop_NTPase"/>
</dbReference>
<dbReference type="PANTHER" id="PTHR40072">
    <property type="entry name" value="MOLYBDOPTERIN-GUANINE DINUCLEOTIDE BIOSYNTHESIS ADAPTER PROTEIN-RELATED"/>
    <property type="match status" value="1"/>
</dbReference>
<evidence type="ECO:0000259" key="1">
    <source>
        <dbReference type="Pfam" id="PF03205"/>
    </source>
</evidence>
<dbReference type="GO" id="GO:0005525">
    <property type="term" value="F:GTP binding"/>
    <property type="evidence" value="ECO:0007669"/>
    <property type="project" value="InterPro"/>
</dbReference>